<evidence type="ECO:0000313" key="3">
    <source>
        <dbReference type="Proteomes" id="UP000008744"/>
    </source>
</evidence>
<proteinExistence type="predicted"/>
<dbReference type="AlphaFoldDB" id="B4HD04"/>
<keyword evidence="3" id="KW-1185">Reference proteome</keyword>
<sequence length="92" mass="10590">MPHQAASQPPPTPPLTGCRLHPKPRHWQSFLRSFGVRRARYSALKLEKCASQETGPGPGPKLELTLELELVLELRLKPFLEFRLLVGFYDWR</sequence>
<dbReference type="EMBL" id="CH479590">
    <property type="protein sequence ID" value="EDW34930.1"/>
    <property type="molecule type" value="Genomic_DNA"/>
</dbReference>
<accession>B4HD04</accession>
<gene>
    <name evidence="2" type="primary">Dper\GL18387</name>
    <name evidence="2" type="ORF">Dper_GL18387</name>
</gene>
<feature type="region of interest" description="Disordered" evidence="1">
    <location>
        <begin position="1"/>
        <end position="21"/>
    </location>
</feature>
<dbReference type="OMA" id="VGFYDWR"/>
<organism evidence="3">
    <name type="scientific">Drosophila persimilis</name>
    <name type="common">Fruit fly</name>
    <dbReference type="NCBI Taxonomy" id="7234"/>
    <lineage>
        <taxon>Eukaryota</taxon>
        <taxon>Metazoa</taxon>
        <taxon>Ecdysozoa</taxon>
        <taxon>Arthropoda</taxon>
        <taxon>Hexapoda</taxon>
        <taxon>Insecta</taxon>
        <taxon>Pterygota</taxon>
        <taxon>Neoptera</taxon>
        <taxon>Endopterygota</taxon>
        <taxon>Diptera</taxon>
        <taxon>Brachycera</taxon>
        <taxon>Muscomorpha</taxon>
        <taxon>Ephydroidea</taxon>
        <taxon>Drosophilidae</taxon>
        <taxon>Drosophila</taxon>
        <taxon>Sophophora</taxon>
    </lineage>
</organism>
<reference evidence="2 3" key="1">
    <citation type="journal article" date="2007" name="Nature">
        <title>Evolution of genes and genomes on the Drosophila phylogeny.</title>
        <authorList>
            <consortium name="Drosophila 12 Genomes Consortium"/>
            <person name="Clark A.G."/>
            <person name="Eisen M.B."/>
            <person name="Smith D.R."/>
            <person name="Bergman C.M."/>
            <person name="Oliver B."/>
            <person name="Markow T.A."/>
            <person name="Kaufman T.C."/>
            <person name="Kellis M."/>
            <person name="Gelbart W."/>
            <person name="Iyer V.N."/>
            <person name="Pollard D.A."/>
            <person name="Sackton T.B."/>
            <person name="Larracuente A.M."/>
            <person name="Singh N.D."/>
            <person name="Abad J.P."/>
            <person name="Abt D.N."/>
            <person name="Adryan B."/>
            <person name="Aguade M."/>
            <person name="Akashi H."/>
            <person name="Anderson W.W."/>
            <person name="Aquadro C.F."/>
            <person name="Ardell D.H."/>
            <person name="Arguello R."/>
            <person name="Artieri C.G."/>
            <person name="Barbash D.A."/>
            <person name="Barker D."/>
            <person name="Barsanti P."/>
            <person name="Batterham P."/>
            <person name="Batzoglou S."/>
            <person name="Begun D."/>
            <person name="Bhutkar A."/>
            <person name="Blanco E."/>
            <person name="Bosak S.A."/>
            <person name="Bradley R.K."/>
            <person name="Brand A.D."/>
            <person name="Brent M.R."/>
            <person name="Brooks A.N."/>
            <person name="Brown R.H."/>
            <person name="Butlin R.K."/>
            <person name="Caggese C."/>
            <person name="Calvi B.R."/>
            <person name="Bernardo de Carvalho A."/>
            <person name="Caspi A."/>
            <person name="Castrezana S."/>
            <person name="Celniker S.E."/>
            <person name="Chang J.L."/>
            <person name="Chapple C."/>
            <person name="Chatterji S."/>
            <person name="Chinwalla A."/>
            <person name="Civetta A."/>
            <person name="Clifton S.W."/>
            <person name="Comeron J.M."/>
            <person name="Costello J.C."/>
            <person name="Coyne J.A."/>
            <person name="Daub J."/>
            <person name="David R.G."/>
            <person name="Delcher A.L."/>
            <person name="Delehaunty K."/>
            <person name="Do C.B."/>
            <person name="Ebling H."/>
            <person name="Edwards K."/>
            <person name="Eickbush T."/>
            <person name="Evans J.D."/>
            <person name="Filipski A."/>
            <person name="Findeiss S."/>
            <person name="Freyhult E."/>
            <person name="Fulton L."/>
            <person name="Fulton R."/>
            <person name="Garcia A.C."/>
            <person name="Gardiner A."/>
            <person name="Garfield D.A."/>
            <person name="Garvin B.E."/>
            <person name="Gibson G."/>
            <person name="Gilbert D."/>
            <person name="Gnerre S."/>
            <person name="Godfrey J."/>
            <person name="Good R."/>
            <person name="Gotea V."/>
            <person name="Gravely B."/>
            <person name="Greenberg A.J."/>
            <person name="Griffiths-Jones S."/>
            <person name="Gross S."/>
            <person name="Guigo R."/>
            <person name="Gustafson E.A."/>
            <person name="Haerty W."/>
            <person name="Hahn M.W."/>
            <person name="Halligan D.L."/>
            <person name="Halpern A.L."/>
            <person name="Halter G.M."/>
            <person name="Han M.V."/>
            <person name="Heger A."/>
            <person name="Hillier L."/>
            <person name="Hinrichs A.S."/>
            <person name="Holmes I."/>
            <person name="Hoskins R.A."/>
            <person name="Hubisz M.J."/>
            <person name="Hultmark D."/>
            <person name="Huntley M.A."/>
            <person name="Jaffe D.B."/>
            <person name="Jagadeeshan S."/>
            <person name="Jeck W.R."/>
            <person name="Johnson J."/>
            <person name="Jones C.D."/>
            <person name="Jordan W.C."/>
            <person name="Karpen G.H."/>
            <person name="Kataoka E."/>
            <person name="Keightley P.D."/>
            <person name="Kheradpour P."/>
            <person name="Kirkness E.F."/>
            <person name="Koerich L.B."/>
            <person name="Kristiansen K."/>
            <person name="Kudrna D."/>
            <person name="Kulathinal R.J."/>
            <person name="Kumar S."/>
            <person name="Kwok R."/>
            <person name="Lander E."/>
            <person name="Langley C.H."/>
            <person name="Lapoint R."/>
            <person name="Lazzaro B.P."/>
            <person name="Lee S.J."/>
            <person name="Levesque L."/>
            <person name="Li R."/>
            <person name="Lin C.F."/>
            <person name="Lin M.F."/>
            <person name="Lindblad-Toh K."/>
            <person name="Llopart A."/>
            <person name="Long M."/>
            <person name="Low L."/>
            <person name="Lozovsky E."/>
            <person name="Lu J."/>
            <person name="Luo M."/>
            <person name="Machado C.A."/>
            <person name="Makalowski W."/>
            <person name="Marzo M."/>
            <person name="Matsuda M."/>
            <person name="Matzkin L."/>
            <person name="McAllister B."/>
            <person name="McBride C.S."/>
            <person name="McKernan B."/>
            <person name="McKernan K."/>
            <person name="Mendez-Lago M."/>
            <person name="Minx P."/>
            <person name="Mollenhauer M.U."/>
            <person name="Montooth K."/>
            <person name="Mount S.M."/>
            <person name="Mu X."/>
            <person name="Myers E."/>
            <person name="Negre B."/>
            <person name="Newfeld S."/>
            <person name="Nielsen R."/>
            <person name="Noor M.A."/>
            <person name="O'Grady P."/>
            <person name="Pachter L."/>
            <person name="Papaceit M."/>
            <person name="Parisi M.J."/>
            <person name="Parisi M."/>
            <person name="Parts L."/>
            <person name="Pedersen J.S."/>
            <person name="Pesole G."/>
            <person name="Phillippy A.M."/>
            <person name="Ponting C.P."/>
            <person name="Pop M."/>
            <person name="Porcelli D."/>
            <person name="Powell J.R."/>
            <person name="Prohaska S."/>
            <person name="Pruitt K."/>
            <person name="Puig M."/>
            <person name="Quesneville H."/>
            <person name="Ram K.R."/>
            <person name="Rand D."/>
            <person name="Rasmussen M.D."/>
            <person name="Reed L.K."/>
            <person name="Reenan R."/>
            <person name="Reily A."/>
            <person name="Remington K.A."/>
            <person name="Rieger T.T."/>
            <person name="Ritchie M.G."/>
            <person name="Robin C."/>
            <person name="Rogers Y.H."/>
            <person name="Rohde C."/>
            <person name="Rozas J."/>
            <person name="Rubenfield M.J."/>
            <person name="Ruiz A."/>
            <person name="Russo S."/>
            <person name="Salzberg S.L."/>
            <person name="Sanchez-Gracia A."/>
            <person name="Saranga D.J."/>
            <person name="Sato H."/>
            <person name="Schaeffer S.W."/>
            <person name="Schatz M.C."/>
            <person name="Schlenke T."/>
            <person name="Schwartz R."/>
            <person name="Segarra C."/>
            <person name="Singh R.S."/>
            <person name="Sirot L."/>
            <person name="Sirota M."/>
            <person name="Sisneros N.B."/>
            <person name="Smith C.D."/>
            <person name="Smith T.F."/>
            <person name="Spieth J."/>
            <person name="Stage D.E."/>
            <person name="Stark A."/>
            <person name="Stephan W."/>
            <person name="Strausberg R.L."/>
            <person name="Strempel S."/>
            <person name="Sturgill D."/>
            <person name="Sutton G."/>
            <person name="Sutton G.G."/>
            <person name="Tao W."/>
            <person name="Teichmann S."/>
            <person name="Tobari Y.N."/>
            <person name="Tomimura Y."/>
            <person name="Tsolas J.M."/>
            <person name="Valente V.L."/>
            <person name="Venter E."/>
            <person name="Venter J.C."/>
            <person name="Vicario S."/>
            <person name="Vieira F.G."/>
            <person name="Vilella A.J."/>
            <person name="Villasante A."/>
            <person name="Walenz B."/>
            <person name="Wang J."/>
            <person name="Wasserman M."/>
            <person name="Watts T."/>
            <person name="Wilson D."/>
            <person name="Wilson R.K."/>
            <person name="Wing R.A."/>
            <person name="Wolfner M.F."/>
            <person name="Wong A."/>
            <person name="Wong G.K."/>
            <person name="Wu C.I."/>
            <person name="Wu G."/>
            <person name="Yamamoto D."/>
            <person name="Yang H.P."/>
            <person name="Yang S.P."/>
            <person name="Yorke J.A."/>
            <person name="Yoshida K."/>
            <person name="Zdobnov E."/>
            <person name="Zhang P."/>
            <person name="Zhang Y."/>
            <person name="Zimin A.V."/>
            <person name="Baldwin J."/>
            <person name="Abdouelleil A."/>
            <person name="Abdulkadir J."/>
            <person name="Abebe A."/>
            <person name="Abera B."/>
            <person name="Abreu J."/>
            <person name="Acer S.C."/>
            <person name="Aftuck L."/>
            <person name="Alexander A."/>
            <person name="An P."/>
            <person name="Anderson E."/>
            <person name="Anderson S."/>
            <person name="Arachi H."/>
            <person name="Azer M."/>
            <person name="Bachantsang P."/>
            <person name="Barry A."/>
            <person name="Bayul T."/>
            <person name="Berlin A."/>
            <person name="Bessette D."/>
            <person name="Bloom T."/>
            <person name="Blye J."/>
            <person name="Boguslavskiy L."/>
            <person name="Bonnet C."/>
            <person name="Boukhgalter B."/>
            <person name="Bourzgui I."/>
            <person name="Brown A."/>
            <person name="Cahill P."/>
            <person name="Channer S."/>
            <person name="Cheshatsang Y."/>
            <person name="Chuda L."/>
            <person name="Citroen M."/>
            <person name="Collymore A."/>
            <person name="Cooke P."/>
            <person name="Costello M."/>
            <person name="D'Aco K."/>
            <person name="Daza R."/>
            <person name="De Haan G."/>
            <person name="DeGray S."/>
            <person name="DeMaso C."/>
            <person name="Dhargay N."/>
            <person name="Dooley K."/>
            <person name="Dooley E."/>
            <person name="Doricent M."/>
            <person name="Dorje P."/>
            <person name="Dorjee K."/>
            <person name="Dupes A."/>
            <person name="Elong R."/>
            <person name="Falk J."/>
            <person name="Farina A."/>
            <person name="Faro S."/>
            <person name="Ferguson D."/>
            <person name="Fisher S."/>
            <person name="Foley C.D."/>
            <person name="Franke A."/>
            <person name="Friedrich D."/>
            <person name="Gadbois L."/>
            <person name="Gearin G."/>
            <person name="Gearin C.R."/>
            <person name="Giannoukos G."/>
            <person name="Goode T."/>
            <person name="Graham J."/>
            <person name="Grandbois E."/>
            <person name="Grewal S."/>
            <person name="Gyaltsen K."/>
            <person name="Hafez N."/>
            <person name="Hagos B."/>
            <person name="Hall J."/>
            <person name="Henson C."/>
            <person name="Hollinger A."/>
            <person name="Honan T."/>
            <person name="Huard M.D."/>
            <person name="Hughes L."/>
            <person name="Hurhula B."/>
            <person name="Husby M.E."/>
            <person name="Kamat A."/>
            <person name="Kanga B."/>
            <person name="Kashin S."/>
            <person name="Khazanovich D."/>
            <person name="Kisner P."/>
            <person name="Lance K."/>
            <person name="Lara M."/>
            <person name="Lee W."/>
            <person name="Lennon N."/>
            <person name="Letendre F."/>
            <person name="LeVine R."/>
            <person name="Lipovsky A."/>
            <person name="Liu X."/>
            <person name="Liu J."/>
            <person name="Liu S."/>
            <person name="Lokyitsang T."/>
            <person name="Lokyitsang Y."/>
            <person name="Lubonja R."/>
            <person name="Lui A."/>
            <person name="MacDonald P."/>
            <person name="Magnisalis V."/>
            <person name="Maru K."/>
            <person name="Matthews C."/>
            <person name="McCusker W."/>
            <person name="McDonough S."/>
            <person name="Mehta T."/>
            <person name="Meldrim J."/>
            <person name="Meneus L."/>
            <person name="Mihai O."/>
            <person name="Mihalev A."/>
            <person name="Mihova T."/>
            <person name="Mittelman R."/>
            <person name="Mlenga V."/>
            <person name="Montmayeur A."/>
            <person name="Mulrain L."/>
            <person name="Navidi A."/>
            <person name="Naylor J."/>
            <person name="Negash T."/>
            <person name="Nguyen T."/>
            <person name="Nguyen N."/>
            <person name="Nicol R."/>
            <person name="Norbu C."/>
            <person name="Norbu N."/>
            <person name="Novod N."/>
            <person name="O'Neill B."/>
            <person name="Osman S."/>
            <person name="Markiewicz E."/>
            <person name="Oyono O.L."/>
            <person name="Patti C."/>
            <person name="Phunkhang P."/>
            <person name="Pierre F."/>
            <person name="Priest M."/>
            <person name="Raghuraman S."/>
            <person name="Rege F."/>
            <person name="Reyes R."/>
            <person name="Rise C."/>
            <person name="Rogov P."/>
            <person name="Ross K."/>
            <person name="Ryan E."/>
            <person name="Settipalli S."/>
            <person name="Shea T."/>
            <person name="Sherpa N."/>
            <person name="Shi L."/>
            <person name="Shih D."/>
            <person name="Sparrow T."/>
            <person name="Spaulding J."/>
            <person name="Stalker J."/>
            <person name="Stange-Thomann N."/>
            <person name="Stavropoulos S."/>
            <person name="Stone C."/>
            <person name="Strader C."/>
            <person name="Tesfaye S."/>
            <person name="Thomson T."/>
            <person name="Thoulutsang Y."/>
            <person name="Thoulutsang D."/>
            <person name="Topham K."/>
            <person name="Topping I."/>
            <person name="Tsamla T."/>
            <person name="Vassiliev H."/>
            <person name="Vo A."/>
            <person name="Wangchuk T."/>
            <person name="Wangdi T."/>
            <person name="Weiand M."/>
            <person name="Wilkinson J."/>
            <person name="Wilson A."/>
            <person name="Yadav S."/>
            <person name="Young G."/>
            <person name="Yu Q."/>
            <person name="Zembek L."/>
            <person name="Zhong D."/>
            <person name="Zimmer A."/>
            <person name="Zwirko Z."/>
            <person name="Jaffe D.B."/>
            <person name="Alvarez P."/>
            <person name="Brockman W."/>
            <person name="Butler J."/>
            <person name="Chin C."/>
            <person name="Gnerre S."/>
            <person name="Grabherr M."/>
            <person name="Kleber M."/>
            <person name="Mauceli E."/>
            <person name="MacCallum I."/>
        </authorList>
    </citation>
    <scope>NUCLEOTIDE SEQUENCE [LARGE SCALE GENOMIC DNA]</scope>
    <source>
        <strain evidence="3">MSH-3 / Tucson 14011-0111.49</strain>
    </source>
</reference>
<dbReference type="Proteomes" id="UP000008744">
    <property type="component" value="Unassembled WGS sequence"/>
</dbReference>
<protein>
    <submittedName>
        <fullName evidence="2">GL18387</fullName>
    </submittedName>
</protein>
<name>B4HD04_DROPE</name>
<dbReference type="HOGENOM" id="CLU_2429402_0_0_1"/>
<evidence type="ECO:0000256" key="1">
    <source>
        <dbReference type="SAM" id="MobiDB-lite"/>
    </source>
</evidence>
<evidence type="ECO:0000313" key="2">
    <source>
        <dbReference type="EMBL" id="EDW34930.1"/>
    </source>
</evidence>